<reference evidence="3" key="2">
    <citation type="submission" date="2015-01" db="EMBL/GenBank/DDBJ databases">
        <title>Evolutionary Origins and Diversification of the Mycorrhizal Mutualists.</title>
        <authorList>
            <consortium name="DOE Joint Genome Institute"/>
            <consortium name="Mycorrhizal Genomics Consortium"/>
            <person name="Kohler A."/>
            <person name="Kuo A."/>
            <person name="Nagy L.G."/>
            <person name="Floudas D."/>
            <person name="Copeland A."/>
            <person name="Barry K.W."/>
            <person name="Cichocki N."/>
            <person name="Veneault-Fourrey C."/>
            <person name="LaButti K."/>
            <person name="Lindquist E.A."/>
            <person name="Lipzen A."/>
            <person name="Lundell T."/>
            <person name="Morin E."/>
            <person name="Murat C."/>
            <person name="Riley R."/>
            <person name="Ohm R."/>
            <person name="Sun H."/>
            <person name="Tunlid A."/>
            <person name="Henrissat B."/>
            <person name="Grigoriev I.V."/>
            <person name="Hibbett D.S."/>
            <person name="Martin F."/>
        </authorList>
    </citation>
    <scope>NUCLEOTIDE SEQUENCE [LARGE SCALE GENOMIC DNA]</scope>
    <source>
        <strain evidence="3">h7</strain>
    </source>
</reference>
<dbReference type="AlphaFoldDB" id="A0A0C2Y9S9"/>
<feature type="transmembrane region" description="Helical" evidence="1">
    <location>
        <begin position="61"/>
        <end position="79"/>
    </location>
</feature>
<dbReference type="HOGENOM" id="CLU_2359973_0_0_1"/>
<gene>
    <name evidence="2" type="ORF">M413DRAFT_255562</name>
</gene>
<protein>
    <recommendedName>
        <fullName evidence="4">Transmembrane protein</fullName>
    </recommendedName>
</protein>
<feature type="transmembrane region" description="Helical" evidence="1">
    <location>
        <begin position="12"/>
        <end position="33"/>
    </location>
</feature>
<proteinExistence type="predicted"/>
<dbReference type="Proteomes" id="UP000053424">
    <property type="component" value="Unassembled WGS sequence"/>
</dbReference>
<evidence type="ECO:0008006" key="4">
    <source>
        <dbReference type="Google" id="ProtNLM"/>
    </source>
</evidence>
<evidence type="ECO:0000313" key="3">
    <source>
        <dbReference type="Proteomes" id="UP000053424"/>
    </source>
</evidence>
<dbReference type="EMBL" id="KN831795">
    <property type="protein sequence ID" value="KIM37782.1"/>
    <property type="molecule type" value="Genomic_DNA"/>
</dbReference>
<evidence type="ECO:0000313" key="2">
    <source>
        <dbReference type="EMBL" id="KIM37782.1"/>
    </source>
</evidence>
<reference evidence="2 3" key="1">
    <citation type="submission" date="2014-04" db="EMBL/GenBank/DDBJ databases">
        <authorList>
            <consortium name="DOE Joint Genome Institute"/>
            <person name="Kuo A."/>
            <person name="Gay G."/>
            <person name="Dore J."/>
            <person name="Kohler A."/>
            <person name="Nagy L.G."/>
            <person name="Floudas D."/>
            <person name="Copeland A."/>
            <person name="Barry K.W."/>
            <person name="Cichocki N."/>
            <person name="Veneault-Fourrey C."/>
            <person name="LaButti K."/>
            <person name="Lindquist E.A."/>
            <person name="Lipzen A."/>
            <person name="Lundell T."/>
            <person name="Morin E."/>
            <person name="Murat C."/>
            <person name="Sun H."/>
            <person name="Tunlid A."/>
            <person name="Henrissat B."/>
            <person name="Grigoriev I.V."/>
            <person name="Hibbett D.S."/>
            <person name="Martin F."/>
            <person name="Nordberg H.P."/>
            <person name="Cantor M.N."/>
            <person name="Hua S.X."/>
        </authorList>
    </citation>
    <scope>NUCLEOTIDE SEQUENCE [LARGE SCALE GENOMIC DNA]</scope>
    <source>
        <strain evidence="3">h7</strain>
    </source>
</reference>
<sequence length="96" mass="11389">MRRMEAGEEGTMPTFLHFLFFFSTVTFFFNLLFTNSTGLMLFDGMSMTVDIGLWDRSFRRLSAYLVSFFFFYLWEMFLLRPSPPIVSSSLFLLLFL</sequence>
<keyword evidence="1" id="KW-1133">Transmembrane helix</keyword>
<accession>A0A0C2Y9S9</accession>
<evidence type="ECO:0000256" key="1">
    <source>
        <dbReference type="SAM" id="Phobius"/>
    </source>
</evidence>
<keyword evidence="1" id="KW-0812">Transmembrane</keyword>
<keyword evidence="3" id="KW-1185">Reference proteome</keyword>
<organism evidence="2 3">
    <name type="scientific">Hebeloma cylindrosporum</name>
    <dbReference type="NCBI Taxonomy" id="76867"/>
    <lineage>
        <taxon>Eukaryota</taxon>
        <taxon>Fungi</taxon>
        <taxon>Dikarya</taxon>
        <taxon>Basidiomycota</taxon>
        <taxon>Agaricomycotina</taxon>
        <taxon>Agaricomycetes</taxon>
        <taxon>Agaricomycetidae</taxon>
        <taxon>Agaricales</taxon>
        <taxon>Agaricineae</taxon>
        <taxon>Hymenogastraceae</taxon>
        <taxon>Hebeloma</taxon>
    </lineage>
</organism>
<name>A0A0C2Y9S9_HEBCY</name>
<keyword evidence="1" id="KW-0472">Membrane</keyword>